<feature type="transmembrane region" description="Helical" evidence="1">
    <location>
        <begin position="115"/>
        <end position="133"/>
    </location>
</feature>
<dbReference type="EMBL" id="JAHXDN010000003">
    <property type="protein sequence ID" value="MBW4708642.1"/>
    <property type="molecule type" value="Genomic_DNA"/>
</dbReference>
<name>A0A9X1K3I2_9RHOB</name>
<feature type="transmembrane region" description="Helical" evidence="1">
    <location>
        <begin position="84"/>
        <end position="103"/>
    </location>
</feature>
<dbReference type="Proteomes" id="UP001138661">
    <property type="component" value="Unassembled WGS sequence"/>
</dbReference>
<dbReference type="RefSeq" id="WP_219502921.1">
    <property type="nucleotide sequence ID" value="NZ_JAHXDN010000003.1"/>
</dbReference>
<keyword evidence="1" id="KW-1133">Transmembrane helix</keyword>
<accession>A0A9X1K3I2</accession>
<dbReference type="AlphaFoldDB" id="A0A9X1K3I2"/>
<sequence length="134" mass="14616">MDMGLNAYTVASHLTMIAILTVLAFRVLAAPHGALMQSAIDLGFKATVAIGAVALIIERTYYVIARFLKSQGINLWEMHPAPEALSLVVAFGLYSVMIPLILAAARTRKFGLCRIALEISVACTFWAMIAWVLY</sequence>
<keyword evidence="1" id="KW-0812">Transmembrane</keyword>
<evidence type="ECO:0000313" key="2">
    <source>
        <dbReference type="EMBL" id="MBW4708642.1"/>
    </source>
</evidence>
<keyword evidence="1" id="KW-0472">Membrane</keyword>
<reference evidence="2" key="1">
    <citation type="submission" date="2021-07" db="EMBL/GenBank/DDBJ databases">
        <title>Roseobacter insulae sp. nov., isolated from a tidal flat.</title>
        <authorList>
            <person name="Park S."/>
            <person name="Yoon J.-H."/>
        </authorList>
    </citation>
    <scope>NUCLEOTIDE SEQUENCE</scope>
    <source>
        <strain evidence="2">YSTF-M11</strain>
    </source>
</reference>
<feature type="transmembrane region" description="Helical" evidence="1">
    <location>
        <begin position="6"/>
        <end position="30"/>
    </location>
</feature>
<protein>
    <submittedName>
        <fullName evidence="2">Uncharacterized protein</fullName>
    </submittedName>
</protein>
<proteinExistence type="predicted"/>
<feature type="transmembrane region" description="Helical" evidence="1">
    <location>
        <begin position="42"/>
        <end position="64"/>
    </location>
</feature>
<evidence type="ECO:0000256" key="1">
    <source>
        <dbReference type="SAM" id="Phobius"/>
    </source>
</evidence>
<evidence type="ECO:0000313" key="3">
    <source>
        <dbReference type="Proteomes" id="UP001138661"/>
    </source>
</evidence>
<organism evidence="2 3">
    <name type="scientific">Roseobacter insulae</name>
    <dbReference type="NCBI Taxonomy" id="2859783"/>
    <lineage>
        <taxon>Bacteria</taxon>
        <taxon>Pseudomonadati</taxon>
        <taxon>Pseudomonadota</taxon>
        <taxon>Alphaproteobacteria</taxon>
        <taxon>Rhodobacterales</taxon>
        <taxon>Roseobacteraceae</taxon>
        <taxon>Roseobacter</taxon>
    </lineage>
</organism>
<comment type="caution">
    <text evidence="2">The sequence shown here is derived from an EMBL/GenBank/DDBJ whole genome shotgun (WGS) entry which is preliminary data.</text>
</comment>
<keyword evidence="3" id="KW-1185">Reference proteome</keyword>
<gene>
    <name evidence="2" type="ORF">KX928_12690</name>
</gene>